<evidence type="ECO:0000256" key="6">
    <source>
        <dbReference type="PIRSR" id="PIRSR600760-2"/>
    </source>
</evidence>
<dbReference type="Gene3D" id="3.30.540.10">
    <property type="entry name" value="Fructose-1,6-Bisphosphatase, subunit A, domain 1"/>
    <property type="match status" value="1"/>
</dbReference>
<comment type="cofactor">
    <cofactor evidence="1 6">
        <name>Mg(2+)</name>
        <dbReference type="ChEBI" id="CHEBI:18420"/>
    </cofactor>
</comment>
<protein>
    <recommendedName>
        <fullName evidence="9">3'(2'),5'-bisphosphate nucleotidase</fullName>
    </recommendedName>
</protein>
<dbReference type="Proteomes" id="UP000053095">
    <property type="component" value="Unassembled WGS sequence"/>
</dbReference>
<name>A0A0B8MXF0_TALPI</name>
<keyword evidence="8" id="KW-1185">Reference proteome</keyword>
<dbReference type="AlphaFoldDB" id="A0A0B8MXF0"/>
<gene>
    <name evidence="7" type="ORF">TCE0_003r00130</name>
</gene>
<evidence type="ECO:0000256" key="5">
    <source>
        <dbReference type="ARBA" id="ARBA00022842"/>
    </source>
</evidence>
<proteinExistence type="inferred from homology"/>
<feature type="binding site" evidence="6">
    <location>
        <position position="132"/>
    </location>
    <ligand>
        <name>Mg(2+)</name>
        <dbReference type="ChEBI" id="CHEBI:18420"/>
        <label>1</label>
        <note>catalytic</note>
    </ligand>
</feature>
<dbReference type="GO" id="GO:0046872">
    <property type="term" value="F:metal ion binding"/>
    <property type="evidence" value="ECO:0007669"/>
    <property type="project" value="UniProtKB-KW"/>
</dbReference>
<dbReference type="InterPro" id="IPR000760">
    <property type="entry name" value="Inositol_monophosphatase-like"/>
</dbReference>
<dbReference type="Pfam" id="PF00459">
    <property type="entry name" value="Inositol_P"/>
    <property type="match status" value="1"/>
</dbReference>
<keyword evidence="5 6" id="KW-0460">Magnesium</keyword>
<feature type="binding site" evidence="6">
    <location>
        <position position="293"/>
    </location>
    <ligand>
        <name>Mg(2+)</name>
        <dbReference type="ChEBI" id="CHEBI:18420"/>
        <label>1</label>
        <note>catalytic</note>
    </ligand>
</feature>
<dbReference type="GO" id="GO:0000103">
    <property type="term" value="P:sulfate assimilation"/>
    <property type="evidence" value="ECO:0007669"/>
    <property type="project" value="TreeGrafter"/>
</dbReference>
<evidence type="ECO:0000313" key="7">
    <source>
        <dbReference type="EMBL" id="GAM33317.1"/>
    </source>
</evidence>
<reference evidence="8" key="1">
    <citation type="journal article" date="2015" name="Genome Announc.">
        <title>Draft genome sequence of Talaromyces cellulolyticus strain Y-94, a source of lignocellulosic biomass-degrading enzymes.</title>
        <authorList>
            <person name="Fujii T."/>
            <person name="Koike H."/>
            <person name="Sawayama S."/>
            <person name="Yano S."/>
            <person name="Inoue H."/>
        </authorList>
    </citation>
    <scope>NUCLEOTIDE SEQUENCE [LARGE SCALE GENOMIC DNA]</scope>
    <source>
        <strain evidence="8">Y-94</strain>
    </source>
</reference>
<dbReference type="GO" id="GO:0008441">
    <property type="term" value="F:3'(2'),5'-bisphosphate nucleotidase activity"/>
    <property type="evidence" value="ECO:0007669"/>
    <property type="project" value="TreeGrafter"/>
</dbReference>
<dbReference type="EMBL" id="DF933799">
    <property type="protein sequence ID" value="GAM33317.1"/>
    <property type="molecule type" value="Genomic_DNA"/>
</dbReference>
<keyword evidence="3 6" id="KW-0479">Metal-binding</keyword>
<feature type="binding site" evidence="6">
    <location>
        <position position="129"/>
    </location>
    <ligand>
        <name>Mg(2+)</name>
        <dbReference type="ChEBI" id="CHEBI:18420"/>
        <label>1</label>
        <note>catalytic</note>
    </ligand>
</feature>
<accession>A0A0B8MXF0</accession>
<dbReference type="PANTHER" id="PTHR43200">
    <property type="entry name" value="PHOSPHATASE"/>
    <property type="match status" value="1"/>
</dbReference>
<evidence type="ECO:0000313" key="8">
    <source>
        <dbReference type="Proteomes" id="UP000053095"/>
    </source>
</evidence>
<keyword evidence="4" id="KW-0378">Hydrolase</keyword>
<comment type="similarity">
    <text evidence="2">Belongs to the inositol monophosphatase superfamily.</text>
</comment>
<dbReference type="CDD" id="cd01517">
    <property type="entry name" value="PAP_phosphatase"/>
    <property type="match status" value="1"/>
</dbReference>
<feature type="binding site" evidence="6">
    <location>
        <position position="68"/>
    </location>
    <ligand>
        <name>Mg(2+)</name>
        <dbReference type="ChEBI" id="CHEBI:18420"/>
        <label>1</label>
        <note>catalytic</note>
    </ligand>
</feature>
<sequence>MDYSKELELATLTVQRASKLTKSILAAVDKGALDKKDNTPVTIADFAAQALIISAVHAVYPDDGFVGEESAAALRESPELLERVWGLVSSFRGEVHGLATPSSPEEMLTLIDLGGKGQGGPKGRIWVLDPVDGTATFIQGQQYVVCLALLEDGEQKLGVLGCPNLPVGASQVHEDIVDKDGDGQMIYAVAGQGAYILPMNYSSGQTSLDSAVPIPKYPTTLKTSDLRFVDCKASNSTDYKRHALVAKRLRVPWPATVDLWSAQMRYVAVVLNGGGNMLIKILQKDSYRSCIWDHAGGMLIAQEVGCVVTDLRGKPIDCGLGRTLAGSFGLICAPASVYPEVLKAVQEVVDIDS</sequence>
<evidence type="ECO:0008006" key="9">
    <source>
        <dbReference type="Google" id="ProtNLM"/>
    </source>
</evidence>
<dbReference type="SUPFAM" id="SSF56655">
    <property type="entry name" value="Carbohydrate phosphatase"/>
    <property type="match status" value="1"/>
</dbReference>
<dbReference type="InterPro" id="IPR051090">
    <property type="entry name" value="Inositol_monoP_superfamily"/>
</dbReference>
<evidence type="ECO:0000256" key="4">
    <source>
        <dbReference type="ARBA" id="ARBA00022801"/>
    </source>
</evidence>
<evidence type="ECO:0000256" key="3">
    <source>
        <dbReference type="ARBA" id="ARBA00022723"/>
    </source>
</evidence>
<organism evidence="7 8">
    <name type="scientific">Talaromyces pinophilus</name>
    <name type="common">Penicillium pinophilum</name>
    <dbReference type="NCBI Taxonomy" id="128442"/>
    <lineage>
        <taxon>Eukaryota</taxon>
        <taxon>Fungi</taxon>
        <taxon>Dikarya</taxon>
        <taxon>Ascomycota</taxon>
        <taxon>Pezizomycotina</taxon>
        <taxon>Eurotiomycetes</taxon>
        <taxon>Eurotiomycetidae</taxon>
        <taxon>Eurotiales</taxon>
        <taxon>Trichocomaceae</taxon>
        <taxon>Talaromyces</taxon>
        <taxon>Talaromyces sect. Talaromyces</taxon>
    </lineage>
</organism>
<dbReference type="Gene3D" id="3.40.190.80">
    <property type="match status" value="1"/>
</dbReference>
<evidence type="ECO:0000256" key="2">
    <source>
        <dbReference type="ARBA" id="ARBA00009759"/>
    </source>
</evidence>
<evidence type="ECO:0000256" key="1">
    <source>
        <dbReference type="ARBA" id="ARBA00001946"/>
    </source>
</evidence>
<dbReference type="PANTHER" id="PTHR43200:SF2">
    <property type="entry name" value="3'(2'),5'-BISPHOSPHATE NUCLEOTIDASE"/>
    <property type="match status" value="1"/>
</dbReference>